<evidence type="ECO:0000259" key="6">
    <source>
        <dbReference type="PROSITE" id="PS50977"/>
    </source>
</evidence>
<feature type="domain" description="HTH tetR-type" evidence="6">
    <location>
        <begin position="15"/>
        <end position="75"/>
    </location>
</feature>
<keyword evidence="1" id="KW-0678">Repressor</keyword>
<dbReference type="Proteomes" id="UP000634522">
    <property type="component" value="Unassembled WGS sequence"/>
</dbReference>
<evidence type="ECO:0000256" key="1">
    <source>
        <dbReference type="ARBA" id="ARBA00022491"/>
    </source>
</evidence>
<evidence type="ECO:0000256" key="2">
    <source>
        <dbReference type="ARBA" id="ARBA00023015"/>
    </source>
</evidence>
<protein>
    <submittedName>
        <fullName evidence="7">TetR family transcriptional regulator</fullName>
    </submittedName>
</protein>
<dbReference type="Pfam" id="PF00440">
    <property type="entry name" value="TetR_N"/>
    <property type="match status" value="1"/>
</dbReference>
<dbReference type="Pfam" id="PF17932">
    <property type="entry name" value="TetR_C_24"/>
    <property type="match status" value="1"/>
</dbReference>
<sequence>MASPPVRTRSRLAPDERISEIMAVTRQLLSEKGYQNVVTSEVAERCGISEGTIYKYFDSKRELLARVAEEWFEEILGADENPPPGAGIRTRLRQLVWKGLSIIRQEPSLSRFVLMELRSDPTYRTMRIYELNRRFTARIGDLLQEAVSTGVFRADVSVRLLRDMIFGCIEHRTWAYLRGEGDFSVDEAADGITNVIYRGMLMPGVQDEGASPQSKTKR</sequence>
<keyword evidence="3 5" id="KW-0238">DNA-binding</keyword>
<dbReference type="EMBL" id="WTVS01000004">
    <property type="protein sequence ID" value="NMF96423.1"/>
    <property type="molecule type" value="Genomic_DNA"/>
</dbReference>
<dbReference type="PANTHER" id="PTHR30055">
    <property type="entry name" value="HTH-TYPE TRANSCRIPTIONAL REGULATOR RUTR"/>
    <property type="match status" value="1"/>
</dbReference>
<dbReference type="PANTHER" id="PTHR30055:SF175">
    <property type="entry name" value="HTH-TYPE TRANSCRIPTIONAL REPRESSOR KSTR2"/>
    <property type="match status" value="1"/>
</dbReference>
<reference evidence="7 8" key="1">
    <citation type="submission" date="2019-12" db="EMBL/GenBank/DDBJ databases">
        <title>Comparative genomics gives insights into the taxonomy of the Azoarcus-Aromatoleum group and reveals separate origins of nif in the plant-associated Azoarcus and non-plant-associated Aromatoleum sub-groups.</title>
        <authorList>
            <person name="Lafos M."/>
            <person name="Maluk M."/>
            <person name="Batista M."/>
            <person name="Junghare M."/>
            <person name="Carmona M."/>
            <person name="Faoro H."/>
            <person name="Cruz L.M."/>
            <person name="Battistoni F."/>
            <person name="De Souza E."/>
            <person name="Pedrosa F."/>
            <person name="Chen W.-M."/>
            <person name="Poole P.S."/>
            <person name="Dixon R.A."/>
            <person name="James E.K."/>
        </authorList>
    </citation>
    <scope>NUCLEOTIDE SEQUENCE [LARGE SCALE GENOMIC DNA]</scope>
    <source>
        <strain evidence="7 8">T</strain>
    </source>
</reference>
<dbReference type="Gene3D" id="1.10.10.60">
    <property type="entry name" value="Homeodomain-like"/>
    <property type="match status" value="1"/>
</dbReference>
<evidence type="ECO:0000313" key="7">
    <source>
        <dbReference type="EMBL" id="NMF96423.1"/>
    </source>
</evidence>
<keyword evidence="2" id="KW-0805">Transcription regulation</keyword>
<gene>
    <name evidence="7" type="ORF">GPA27_03310</name>
</gene>
<dbReference type="InterPro" id="IPR009057">
    <property type="entry name" value="Homeodomain-like_sf"/>
</dbReference>
<dbReference type="PRINTS" id="PR00455">
    <property type="entry name" value="HTHTETR"/>
</dbReference>
<evidence type="ECO:0000256" key="4">
    <source>
        <dbReference type="ARBA" id="ARBA00023163"/>
    </source>
</evidence>
<feature type="DNA-binding region" description="H-T-H motif" evidence="5">
    <location>
        <begin position="38"/>
        <end position="57"/>
    </location>
</feature>
<evidence type="ECO:0000256" key="3">
    <source>
        <dbReference type="ARBA" id="ARBA00023125"/>
    </source>
</evidence>
<dbReference type="SUPFAM" id="SSF48498">
    <property type="entry name" value="Tetracyclin repressor-like, C-terminal domain"/>
    <property type="match status" value="1"/>
</dbReference>
<evidence type="ECO:0000256" key="5">
    <source>
        <dbReference type="PROSITE-ProRule" id="PRU00335"/>
    </source>
</evidence>
<comment type="caution">
    <text evidence="7">The sequence shown here is derived from an EMBL/GenBank/DDBJ whole genome shotgun (WGS) entry which is preliminary data.</text>
</comment>
<name>A0ABX1NAV2_9RHOO</name>
<keyword evidence="8" id="KW-1185">Reference proteome</keyword>
<dbReference type="PROSITE" id="PS50977">
    <property type="entry name" value="HTH_TETR_2"/>
    <property type="match status" value="1"/>
</dbReference>
<dbReference type="SUPFAM" id="SSF46689">
    <property type="entry name" value="Homeodomain-like"/>
    <property type="match status" value="1"/>
</dbReference>
<dbReference type="InterPro" id="IPR001647">
    <property type="entry name" value="HTH_TetR"/>
</dbReference>
<organism evidence="7 8">
    <name type="scientific">Aromatoleum toluolicum</name>
    <dbReference type="NCBI Taxonomy" id="90060"/>
    <lineage>
        <taxon>Bacteria</taxon>
        <taxon>Pseudomonadati</taxon>
        <taxon>Pseudomonadota</taxon>
        <taxon>Betaproteobacteria</taxon>
        <taxon>Rhodocyclales</taxon>
        <taxon>Rhodocyclaceae</taxon>
        <taxon>Aromatoleum</taxon>
    </lineage>
</organism>
<evidence type="ECO:0000313" key="8">
    <source>
        <dbReference type="Proteomes" id="UP000634522"/>
    </source>
</evidence>
<dbReference type="InterPro" id="IPR036271">
    <property type="entry name" value="Tet_transcr_reg_TetR-rel_C_sf"/>
</dbReference>
<dbReference type="InterPro" id="IPR050109">
    <property type="entry name" value="HTH-type_TetR-like_transc_reg"/>
</dbReference>
<proteinExistence type="predicted"/>
<keyword evidence="4" id="KW-0804">Transcription</keyword>
<dbReference type="InterPro" id="IPR041490">
    <property type="entry name" value="KstR2_TetR_C"/>
</dbReference>
<dbReference type="Gene3D" id="1.10.357.10">
    <property type="entry name" value="Tetracycline Repressor, domain 2"/>
    <property type="match status" value="1"/>
</dbReference>
<accession>A0ABX1NAV2</accession>